<dbReference type="EMBL" id="BQKI01000017">
    <property type="protein sequence ID" value="GJN10455.1"/>
    <property type="molecule type" value="Genomic_DNA"/>
</dbReference>
<keyword evidence="3" id="KW-1185">Reference proteome</keyword>
<dbReference type="Proteomes" id="UP001054889">
    <property type="component" value="Unassembled WGS sequence"/>
</dbReference>
<comment type="caution">
    <text evidence="2">The sequence shown here is derived from an EMBL/GenBank/DDBJ whole genome shotgun (WGS) entry which is preliminary data.</text>
</comment>
<dbReference type="InterPro" id="IPR036047">
    <property type="entry name" value="F-box-like_dom_sf"/>
</dbReference>
<proteinExistence type="predicted"/>
<dbReference type="AlphaFoldDB" id="A0AAV5DJP8"/>
<organism evidence="2 3">
    <name type="scientific">Eleusine coracana subsp. coracana</name>
    <dbReference type="NCBI Taxonomy" id="191504"/>
    <lineage>
        <taxon>Eukaryota</taxon>
        <taxon>Viridiplantae</taxon>
        <taxon>Streptophyta</taxon>
        <taxon>Embryophyta</taxon>
        <taxon>Tracheophyta</taxon>
        <taxon>Spermatophyta</taxon>
        <taxon>Magnoliopsida</taxon>
        <taxon>Liliopsida</taxon>
        <taxon>Poales</taxon>
        <taxon>Poaceae</taxon>
        <taxon>PACMAD clade</taxon>
        <taxon>Chloridoideae</taxon>
        <taxon>Cynodonteae</taxon>
        <taxon>Eleusininae</taxon>
        <taxon>Eleusine</taxon>
    </lineage>
</organism>
<feature type="domain" description="F-box" evidence="1">
    <location>
        <begin position="13"/>
        <end position="52"/>
    </location>
</feature>
<dbReference type="SUPFAM" id="SSF69322">
    <property type="entry name" value="Tricorn protease domain 2"/>
    <property type="match status" value="1"/>
</dbReference>
<accession>A0AAV5DJP8</accession>
<gene>
    <name evidence="2" type="primary">ga28550</name>
    <name evidence="2" type="ORF">PR202_ga28550</name>
</gene>
<sequence>MAAAPPPSPLQMDDLIEEVLFRVPPEDPLTLVRAALINKRWRRVIHDPGFRHRFRTFHRAAPMLGVLCNSNYVTYKAQFIPICSFRPPHAIMSDTNVVDARHGRVLLHTLSWGSGQRKPFAVWDPVKDEIREYLPETPRLPELPFSRYHRNDSASAAVLCCTANNNGGCDDHLHCCHDDGPFLVVFIGTFSKGMFVYTYSSRDGAWSQHVSSQQLDARFPDTVVPNLLLENSLHFIVFNDNHGAKILKYDLATRDTSMIPTPPPPTTDSRGPRSIMLMTTGEGKLGFGSTEEYWVYLWSRPQQATLEEADVGWELIRVIELPTVLPASLVGFANNGVNRTLFVRTTNGVYALDLKSLRTRTISKNNGFFCVFPYMCFYPF</sequence>
<reference evidence="2" key="1">
    <citation type="journal article" date="2018" name="DNA Res.">
        <title>Multiple hybrid de novo genome assembly of finger millet, an orphan allotetraploid crop.</title>
        <authorList>
            <person name="Hatakeyama M."/>
            <person name="Aluri S."/>
            <person name="Balachadran M.T."/>
            <person name="Sivarajan S.R."/>
            <person name="Patrignani A."/>
            <person name="Gruter S."/>
            <person name="Poveda L."/>
            <person name="Shimizu-Inatsugi R."/>
            <person name="Baeten J."/>
            <person name="Francoijs K.J."/>
            <person name="Nataraja K.N."/>
            <person name="Reddy Y.A.N."/>
            <person name="Phadnis S."/>
            <person name="Ravikumar R.L."/>
            <person name="Schlapbach R."/>
            <person name="Sreeman S.M."/>
            <person name="Shimizu K.K."/>
        </authorList>
    </citation>
    <scope>NUCLEOTIDE SEQUENCE</scope>
</reference>
<evidence type="ECO:0000313" key="3">
    <source>
        <dbReference type="Proteomes" id="UP001054889"/>
    </source>
</evidence>
<evidence type="ECO:0000313" key="2">
    <source>
        <dbReference type="EMBL" id="GJN10455.1"/>
    </source>
</evidence>
<dbReference type="InterPro" id="IPR001810">
    <property type="entry name" value="F-box_dom"/>
</dbReference>
<dbReference type="PANTHER" id="PTHR32133">
    <property type="entry name" value="OS07G0120400 PROTEIN"/>
    <property type="match status" value="1"/>
</dbReference>
<evidence type="ECO:0000259" key="1">
    <source>
        <dbReference type="Pfam" id="PF00646"/>
    </source>
</evidence>
<dbReference type="Pfam" id="PF00646">
    <property type="entry name" value="F-box"/>
    <property type="match status" value="1"/>
</dbReference>
<name>A0AAV5DJP8_ELECO</name>
<protein>
    <recommendedName>
        <fullName evidence="1">F-box domain-containing protein</fullName>
    </recommendedName>
</protein>
<reference evidence="2" key="2">
    <citation type="submission" date="2021-12" db="EMBL/GenBank/DDBJ databases">
        <title>Resequencing data analysis of finger millet.</title>
        <authorList>
            <person name="Hatakeyama M."/>
            <person name="Aluri S."/>
            <person name="Balachadran M.T."/>
            <person name="Sivarajan S.R."/>
            <person name="Poveda L."/>
            <person name="Shimizu-Inatsugi R."/>
            <person name="Schlapbach R."/>
            <person name="Sreeman S.M."/>
            <person name="Shimizu K.K."/>
        </authorList>
    </citation>
    <scope>NUCLEOTIDE SEQUENCE</scope>
</reference>
<dbReference type="PANTHER" id="PTHR32133:SF386">
    <property type="entry name" value="F-BOX DOMAIN-CONTAINING PROTEIN"/>
    <property type="match status" value="1"/>
</dbReference>
<dbReference type="SUPFAM" id="SSF81383">
    <property type="entry name" value="F-box domain"/>
    <property type="match status" value="1"/>
</dbReference>